<dbReference type="RefSeq" id="WP_301192245.1">
    <property type="nucleotide sequence ID" value="NZ_JAPDPJ010000061.1"/>
</dbReference>
<evidence type="ECO:0000313" key="2">
    <source>
        <dbReference type="EMBL" id="MCW3788688.1"/>
    </source>
</evidence>
<dbReference type="EMBL" id="JAPDPJ010000061">
    <property type="protein sequence ID" value="MCW3788688.1"/>
    <property type="molecule type" value="Genomic_DNA"/>
</dbReference>
<gene>
    <name evidence="2" type="ORF">OM075_19620</name>
</gene>
<dbReference type="Proteomes" id="UP001209229">
    <property type="component" value="Unassembled WGS sequence"/>
</dbReference>
<evidence type="ECO:0000256" key="1">
    <source>
        <dbReference type="SAM" id="Coils"/>
    </source>
</evidence>
<organism evidence="2 3">
    <name type="scientific">Plebeiibacterium sediminum</name>
    <dbReference type="NCBI Taxonomy" id="2992112"/>
    <lineage>
        <taxon>Bacteria</taxon>
        <taxon>Pseudomonadati</taxon>
        <taxon>Bacteroidota</taxon>
        <taxon>Bacteroidia</taxon>
        <taxon>Marinilabiliales</taxon>
        <taxon>Marinilabiliaceae</taxon>
        <taxon>Plebeiibacterium</taxon>
    </lineage>
</organism>
<accession>A0AAE3SI09</accession>
<keyword evidence="1" id="KW-0175">Coiled coil</keyword>
<sequence>MSLFFTPQTENNTNLISVSGTRTRRNHENGTYSHERIDEGLQLIKKVYSASRNFSNVLAKDRPAYKKFMQEKGLIEELYNKIQKELERICTDNLSYTSKFLIGEDIPKDFIKWSMHIKETLMALFLHEEIYYRLDVIGVTEEILEDLLVRLKELEALKYEAIQEEQLIKTLSDEEHIQFEELKLRYSDLRHYLDLFEEGYRINIKEELDEAI</sequence>
<dbReference type="AlphaFoldDB" id="A0AAE3SI09"/>
<keyword evidence="3" id="KW-1185">Reference proteome</keyword>
<reference evidence="2" key="1">
    <citation type="submission" date="2022-10" db="EMBL/GenBank/DDBJ databases">
        <authorList>
            <person name="Yu W.X."/>
        </authorList>
    </citation>
    <scope>NUCLEOTIDE SEQUENCE</scope>
    <source>
        <strain evidence="2">AAT</strain>
    </source>
</reference>
<proteinExistence type="predicted"/>
<name>A0AAE3SI09_9BACT</name>
<protein>
    <submittedName>
        <fullName evidence="2">Uncharacterized protein</fullName>
    </submittedName>
</protein>
<evidence type="ECO:0000313" key="3">
    <source>
        <dbReference type="Proteomes" id="UP001209229"/>
    </source>
</evidence>
<feature type="coiled-coil region" evidence="1">
    <location>
        <begin position="144"/>
        <end position="174"/>
    </location>
</feature>
<comment type="caution">
    <text evidence="2">The sequence shown here is derived from an EMBL/GenBank/DDBJ whole genome shotgun (WGS) entry which is preliminary data.</text>
</comment>